<name>A0A5N0TBT6_9GAMM</name>
<dbReference type="GO" id="GO:0006744">
    <property type="term" value="P:ubiquinone biosynthetic process"/>
    <property type="evidence" value="ECO:0007669"/>
    <property type="project" value="UniProtKB-UniRule"/>
</dbReference>
<comment type="caution">
    <text evidence="2">The sequence shown here is derived from an EMBL/GenBank/DDBJ whole genome shotgun (WGS) entry which is preliminary data.</text>
</comment>
<gene>
    <name evidence="1" type="primary">ubiK</name>
    <name evidence="2" type="ORF">F3N42_08130</name>
</gene>
<comment type="function">
    <text evidence="1">Required for efficient ubiquinone (coenzyme Q) biosynthesis. UbiK is probably an accessory factor of Ubi enzymes and facilitates ubiquinone biosynthesis by acting as an assembly factor, a targeting factor, or both.</text>
</comment>
<organism evidence="2 3">
    <name type="scientific">Marinihelvus fidelis</name>
    <dbReference type="NCBI Taxonomy" id="2613842"/>
    <lineage>
        <taxon>Bacteria</taxon>
        <taxon>Pseudomonadati</taxon>
        <taxon>Pseudomonadota</taxon>
        <taxon>Gammaproteobacteria</taxon>
        <taxon>Chromatiales</taxon>
        <taxon>Wenzhouxiangellaceae</taxon>
        <taxon>Marinihelvus</taxon>
    </lineage>
</organism>
<dbReference type="EMBL" id="VYXP01000005">
    <property type="protein sequence ID" value="KAA9131286.1"/>
    <property type="molecule type" value="Genomic_DNA"/>
</dbReference>
<dbReference type="PANTHER" id="PTHR38040">
    <property type="entry name" value="UBIQUINONE BIOSYNTHESIS ACCESSORY FACTOR UBIK"/>
    <property type="match status" value="1"/>
</dbReference>
<dbReference type="Pfam" id="PF04380">
    <property type="entry name" value="BMFP"/>
    <property type="match status" value="1"/>
</dbReference>
<comment type="pathway">
    <text evidence="1">Cofactor biosynthesis; ubiquinone biosynthesis.</text>
</comment>
<sequence>MIDMQKIDELARKLGDALPPGARRMRDDLEKQFRGVLSKGLGAMDLVTREEFDIQKAALDRAKAELASLEQRLAALESQKDS</sequence>
<dbReference type="HAMAP" id="MF_02216">
    <property type="entry name" value="UbiK"/>
    <property type="match status" value="1"/>
</dbReference>
<keyword evidence="1" id="KW-0831">Ubiquinone biosynthesis</keyword>
<keyword evidence="3" id="KW-1185">Reference proteome</keyword>
<evidence type="ECO:0000313" key="3">
    <source>
        <dbReference type="Proteomes" id="UP000325372"/>
    </source>
</evidence>
<dbReference type="UniPathway" id="UPA00232"/>
<feature type="coiled-coil region" evidence="1">
    <location>
        <begin position="52"/>
        <end position="79"/>
    </location>
</feature>
<dbReference type="Proteomes" id="UP000325372">
    <property type="component" value="Unassembled WGS sequence"/>
</dbReference>
<accession>A0A5N0TBT6</accession>
<keyword evidence="1" id="KW-0175">Coiled coil</keyword>
<evidence type="ECO:0000256" key="1">
    <source>
        <dbReference type="HAMAP-Rule" id="MF_02216"/>
    </source>
</evidence>
<dbReference type="InterPro" id="IPR007475">
    <property type="entry name" value="UbiK"/>
</dbReference>
<dbReference type="GO" id="GO:0005829">
    <property type="term" value="C:cytosol"/>
    <property type="evidence" value="ECO:0007669"/>
    <property type="project" value="TreeGrafter"/>
</dbReference>
<protein>
    <recommendedName>
        <fullName evidence="1">Ubiquinone biosynthesis accessory factor UbiK</fullName>
    </recommendedName>
</protein>
<dbReference type="PANTHER" id="PTHR38040:SF1">
    <property type="entry name" value="UBIQUINONE BIOSYNTHESIS ACCESSORY FACTOR UBIK"/>
    <property type="match status" value="1"/>
</dbReference>
<comment type="similarity">
    <text evidence="1">Belongs to the UbiK family.</text>
</comment>
<keyword evidence="1" id="KW-0963">Cytoplasm</keyword>
<evidence type="ECO:0000313" key="2">
    <source>
        <dbReference type="EMBL" id="KAA9131286.1"/>
    </source>
</evidence>
<proteinExistence type="inferred from homology"/>
<reference evidence="2 3" key="1">
    <citation type="submission" date="2019-09" db="EMBL/GenBank/DDBJ databases">
        <title>Wenzhouxiangella sp. Genome sequencing and assembly.</title>
        <authorList>
            <person name="Zhang R."/>
        </authorList>
    </citation>
    <scope>NUCLEOTIDE SEQUENCE [LARGE SCALE GENOMIC DNA]</scope>
    <source>
        <strain evidence="2 3">W260</strain>
    </source>
</reference>
<dbReference type="AlphaFoldDB" id="A0A5N0TBT6"/>
<dbReference type="RefSeq" id="WP_150863936.1">
    <property type="nucleotide sequence ID" value="NZ_VYXP01000005.1"/>
</dbReference>
<comment type="subcellular location">
    <subcellularLocation>
        <location evidence="1">Cytoplasm</location>
    </subcellularLocation>
</comment>